<protein>
    <submittedName>
        <fullName evidence="1">Uncharacterized protein</fullName>
    </submittedName>
</protein>
<evidence type="ECO:0000313" key="2">
    <source>
        <dbReference type="Proteomes" id="UP000287651"/>
    </source>
</evidence>
<organism evidence="1 2">
    <name type="scientific">Ensete ventricosum</name>
    <name type="common">Abyssinian banana</name>
    <name type="synonym">Musa ensete</name>
    <dbReference type="NCBI Taxonomy" id="4639"/>
    <lineage>
        <taxon>Eukaryota</taxon>
        <taxon>Viridiplantae</taxon>
        <taxon>Streptophyta</taxon>
        <taxon>Embryophyta</taxon>
        <taxon>Tracheophyta</taxon>
        <taxon>Spermatophyta</taxon>
        <taxon>Magnoliopsida</taxon>
        <taxon>Liliopsida</taxon>
        <taxon>Zingiberales</taxon>
        <taxon>Musaceae</taxon>
        <taxon>Ensete</taxon>
    </lineage>
</organism>
<sequence length="147" mass="16149">MTEQLSYSQIIGQDQAWASGRGSDDAVGNSPGVRQELIEGIGSLLGWCKEVRWKKAETRQKIVECIQKGLSGVLGQGLDDTVGARREFTRTLPKVSGRSLGTRREIARNTPGDRRRKTVRLVTGNARGCRITGVKSLSLMVMYDCNP</sequence>
<evidence type="ECO:0000313" key="1">
    <source>
        <dbReference type="EMBL" id="RRT39597.1"/>
    </source>
</evidence>
<name>A0A426XJH3_ENSVE</name>
<comment type="caution">
    <text evidence="1">The sequence shown here is derived from an EMBL/GenBank/DDBJ whole genome shotgun (WGS) entry which is preliminary data.</text>
</comment>
<dbReference type="EMBL" id="AMZH03020051">
    <property type="protein sequence ID" value="RRT39597.1"/>
    <property type="molecule type" value="Genomic_DNA"/>
</dbReference>
<dbReference type="AlphaFoldDB" id="A0A426XJH3"/>
<proteinExistence type="predicted"/>
<dbReference type="Proteomes" id="UP000287651">
    <property type="component" value="Unassembled WGS sequence"/>
</dbReference>
<gene>
    <name evidence="1" type="ORF">B296_00020539</name>
</gene>
<reference evidence="1 2" key="1">
    <citation type="journal article" date="2014" name="Agronomy (Basel)">
        <title>A Draft Genome Sequence for Ensete ventricosum, the Drought-Tolerant Tree Against Hunger.</title>
        <authorList>
            <person name="Harrison J."/>
            <person name="Moore K.A."/>
            <person name="Paszkiewicz K."/>
            <person name="Jones T."/>
            <person name="Grant M."/>
            <person name="Ambacheew D."/>
            <person name="Muzemil S."/>
            <person name="Studholme D.J."/>
        </authorList>
    </citation>
    <scope>NUCLEOTIDE SEQUENCE [LARGE SCALE GENOMIC DNA]</scope>
</reference>
<accession>A0A426XJH3</accession>